<evidence type="ECO:0000259" key="1">
    <source>
        <dbReference type="SMART" id="SM01007"/>
    </source>
</evidence>
<dbReference type="RefSeq" id="WP_105530849.1">
    <property type="nucleotide sequence ID" value="NZ_PUGF01000004.1"/>
</dbReference>
<dbReference type="EMBL" id="PUGF01000004">
    <property type="protein sequence ID" value="PRC93976.1"/>
    <property type="molecule type" value="Genomic_DNA"/>
</dbReference>
<gene>
    <name evidence="2" type="ORF">S2091_1149</name>
</gene>
<keyword evidence="3" id="KW-1185">Reference proteome</keyword>
<protein>
    <recommendedName>
        <fullName evidence="1">Class II aldolase/adducin N-terminal domain-containing protein</fullName>
    </recommendedName>
</protein>
<dbReference type="Pfam" id="PF00596">
    <property type="entry name" value="Aldolase_II"/>
    <property type="match status" value="1"/>
</dbReference>
<name>A0A2S9H291_9BURK</name>
<dbReference type="AlphaFoldDB" id="A0A2S9H291"/>
<evidence type="ECO:0000313" key="2">
    <source>
        <dbReference type="EMBL" id="PRC93976.1"/>
    </source>
</evidence>
<evidence type="ECO:0000313" key="3">
    <source>
        <dbReference type="Proteomes" id="UP000237839"/>
    </source>
</evidence>
<dbReference type="Proteomes" id="UP000237839">
    <property type="component" value="Unassembled WGS sequence"/>
</dbReference>
<sequence>MMSTQINSTAEQVKAYCTRIGKDPLLVQGAGGNVSWKDGSILWVKASGTWLADAEQKDIFVPIDLPHLLKALDDGDFSVEPRLCRESLLRPSIETLLHALMPSRVVVHLHAIEVLAHLVRDNFQADFESLLDESTPWAVVDYYKPGSALAAEISATLTQKPTTKVIFLRNHGVVIGGADVAEADQIICKLTLALSTRPADICPPSHLMFLPPANLIDQYAPVADLDIHQLALTPDLFNRVNSDWALYPDHVVFLGPRAYVYQTWEAFNDQKIFLIELPELVFVKGKGVYAKSSFNKAKQVQLRCYFDVIVRQKPHSSMRVLTDIQIAELLNWDAEQYRMNLAK</sequence>
<proteinExistence type="predicted"/>
<accession>A0A2S9H291</accession>
<dbReference type="Gene3D" id="3.40.225.10">
    <property type="entry name" value="Class II aldolase/adducin N-terminal domain"/>
    <property type="match status" value="1"/>
</dbReference>
<dbReference type="InterPro" id="IPR036409">
    <property type="entry name" value="Aldolase_II/adducin_N_sf"/>
</dbReference>
<dbReference type="SUPFAM" id="SSF53639">
    <property type="entry name" value="AraD/HMP-PK domain-like"/>
    <property type="match status" value="1"/>
</dbReference>
<dbReference type="SMART" id="SM01007">
    <property type="entry name" value="Aldolase_II"/>
    <property type="match status" value="1"/>
</dbReference>
<comment type="caution">
    <text evidence="2">The sequence shown here is derived from an EMBL/GenBank/DDBJ whole genome shotgun (WGS) entry which is preliminary data.</text>
</comment>
<dbReference type="InterPro" id="IPR001303">
    <property type="entry name" value="Aldolase_II/adducin_N"/>
</dbReference>
<dbReference type="OrthoDB" id="9814830at2"/>
<reference evidence="2 3" key="1">
    <citation type="submission" date="2018-02" db="EMBL/GenBank/DDBJ databases">
        <title>Solimicrobium silvestre gen. nov., sp. nov., isolated from alpine forest soil.</title>
        <authorList>
            <person name="Margesin R."/>
            <person name="Albuquerque L."/>
            <person name="Zhang D.-C."/>
            <person name="Froufe H.J.C."/>
            <person name="Severino R."/>
            <person name="Roxo I."/>
            <person name="Egas C."/>
            <person name="Da Costa M.S."/>
        </authorList>
    </citation>
    <scope>NUCLEOTIDE SEQUENCE [LARGE SCALE GENOMIC DNA]</scope>
    <source>
        <strain evidence="2 3">S20-91</strain>
    </source>
</reference>
<organism evidence="2 3">
    <name type="scientific">Solimicrobium silvestre</name>
    <dbReference type="NCBI Taxonomy" id="2099400"/>
    <lineage>
        <taxon>Bacteria</taxon>
        <taxon>Pseudomonadati</taxon>
        <taxon>Pseudomonadota</taxon>
        <taxon>Betaproteobacteria</taxon>
        <taxon>Burkholderiales</taxon>
        <taxon>Oxalobacteraceae</taxon>
        <taxon>Solimicrobium</taxon>
    </lineage>
</organism>
<feature type="domain" description="Class II aldolase/adducin N-terminal" evidence="1">
    <location>
        <begin position="12"/>
        <end position="198"/>
    </location>
</feature>